<organism evidence="1 2">
    <name type="scientific">Kaistia dalseonensis</name>
    <dbReference type="NCBI Taxonomy" id="410840"/>
    <lineage>
        <taxon>Bacteria</taxon>
        <taxon>Pseudomonadati</taxon>
        <taxon>Pseudomonadota</taxon>
        <taxon>Alphaproteobacteria</taxon>
        <taxon>Hyphomicrobiales</taxon>
        <taxon>Kaistiaceae</taxon>
        <taxon>Kaistia</taxon>
    </lineage>
</organism>
<name>A0ABU0H6R2_9HYPH</name>
<protein>
    <submittedName>
        <fullName evidence="1">Uncharacterized protein</fullName>
    </submittedName>
</protein>
<sequence length="31" mass="3481">MWMSYLDEVDAVLEAALTAEEWAQIKALGPE</sequence>
<accession>A0ABU0H6R2</accession>
<evidence type="ECO:0000313" key="1">
    <source>
        <dbReference type="EMBL" id="MDQ0437994.1"/>
    </source>
</evidence>
<comment type="caution">
    <text evidence="1">The sequence shown here is derived from an EMBL/GenBank/DDBJ whole genome shotgun (WGS) entry which is preliminary data.</text>
</comment>
<evidence type="ECO:0000313" key="2">
    <source>
        <dbReference type="Proteomes" id="UP001241603"/>
    </source>
</evidence>
<dbReference type="EMBL" id="JAUSVO010000003">
    <property type="protein sequence ID" value="MDQ0437994.1"/>
    <property type="molecule type" value="Genomic_DNA"/>
</dbReference>
<keyword evidence="2" id="KW-1185">Reference proteome</keyword>
<gene>
    <name evidence="1" type="ORF">QO014_002386</name>
</gene>
<dbReference type="Proteomes" id="UP001241603">
    <property type="component" value="Unassembled WGS sequence"/>
</dbReference>
<proteinExistence type="predicted"/>
<reference evidence="1 2" key="1">
    <citation type="submission" date="2023-07" db="EMBL/GenBank/DDBJ databases">
        <title>Genomic Encyclopedia of Type Strains, Phase IV (KMG-IV): sequencing the most valuable type-strain genomes for metagenomic binning, comparative biology and taxonomic classification.</title>
        <authorList>
            <person name="Goeker M."/>
        </authorList>
    </citation>
    <scope>NUCLEOTIDE SEQUENCE [LARGE SCALE GENOMIC DNA]</scope>
    <source>
        <strain evidence="1 2">B6-8</strain>
    </source>
</reference>